<proteinExistence type="predicted"/>
<dbReference type="GO" id="GO:0016740">
    <property type="term" value="F:transferase activity"/>
    <property type="evidence" value="ECO:0007669"/>
    <property type="project" value="UniProtKB-KW"/>
</dbReference>
<dbReference type="Proteomes" id="UP000284219">
    <property type="component" value="Unassembled WGS sequence"/>
</dbReference>
<sequence>MSKVLISGYYGFDNAGDDTVLFGIISSLQKLNPAIQISVLSNKPQETTALFGIPAYNRWRFSTIMNQLRQTDLLIMGGGSLLQDATSPRSVMYYLSIVTMAKLLNKPVIFYAQGFGPISHPVSKWLIKRIVNKVDVITVRDQGSADDMKQLGVTRPIHITADPAVMIHPEDVDLELSRGRLTHNGNKSIAISVRKWKNEENYKVELAKMADELIKQDWNVYFLPMQYPADVSPSQDIMNYMTQPGAIVINDQMNFHEIISFIGNMDFVIGMRLHSIILAAVMGIPFVGVSYDPKIDRFVERAQMDSAGSIQTLEYEVLSEIVNRNLRSHPFVTKRLKARVTDLTAQAEQSGLLAIELLKK</sequence>
<dbReference type="InterPro" id="IPR019896">
    <property type="entry name" value="Polysacch_pyruvyl_Trfase_CsaB"/>
</dbReference>
<organism evidence="3 4">
    <name type="scientific">Ammoniphilus oxalaticus</name>
    <dbReference type="NCBI Taxonomy" id="66863"/>
    <lineage>
        <taxon>Bacteria</taxon>
        <taxon>Bacillati</taxon>
        <taxon>Bacillota</taxon>
        <taxon>Bacilli</taxon>
        <taxon>Bacillales</taxon>
        <taxon>Paenibacillaceae</taxon>
        <taxon>Aneurinibacillus group</taxon>
        <taxon>Ammoniphilus</taxon>
    </lineage>
</organism>
<dbReference type="AlphaFoldDB" id="A0A419SIQ4"/>
<dbReference type="SUPFAM" id="SSF53756">
    <property type="entry name" value="UDP-Glycosyltransferase/glycogen phosphorylase"/>
    <property type="match status" value="1"/>
</dbReference>
<gene>
    <name evidence="3" type="ORF">BEP19_05225</name>
</gene>
<dbReference type="OrthoDB" id="3199616at2"/>
<dbReference type="InterPro" id="IPR007345">
    <property type="entry name" value="Polysacch_pyruvyl_Trfase"/>
</dbReference>
<reference evidence="3 4" key="1">
    <citation type="submission" date="2016-08" db="EMBL/GenBank/DDBJ databases">
        <title>Novel Firmicute Genomes.</title>
        <authorList>
            <person name="Poppleton D.I."/>
            <person name="Gribaldo S."/>
        </authorList>
    </citation>
    <scope>NUCLEOTIDE SEQUENCE [LARGE SCALE GENOMIC DNA]</scope>
    <source>
        <strain evidence="3 4">RAOx-1</strain>
    </source>
</reference>
<evidence type="ECO:0000259" key="2">
    <source>
        <dbReference type="Pfam" id="PF04230"/>
    </source>
</evidence>
<dbReference type="RefSeq" id="WP_120189060.1">
    <property type="nucleotide sequence ID" value="NZ_MCHY01000008.1"/>
</dbReference>
<keyword evidence="1" id="KW-0812">Transmembrane</keyword>
<dbReference type="NCBIfam" id="TIGR03609">
    <property type="entry name" value="S_layer_CsaB"/>
    <property type="match status" value="1"/>
</dbReference>
<comment type="caution">
    <text evidence="3">The sequence shown here is derived from an EMBL/GenBank/DDBJ whole genome shotgun (WGS) entry which is preliminary data.</text>
</comment>
<dbReference type="PANTHER" id="PTHR36836:SF1">
    <property type="entry name" value="COLANIC ACID BIOSYNTHESIS PROTEIN WCAK"/>
    <property type="match status" value="1"/>
</dbReference>
<dbReference type="EMBL" id="MCHY01000008">
    <property type="protein sequence ID" value="RKD23832.1"/>
    <property type="molecule type" value="Genomic_DNA"/>
</dbReference>
<keyword evidence="4" id="KW-1185">Reference proteome</keyword>
<evidence type="ECO:0000313" key="4">
    <source>
        <dbReference type="Proteomes" id="UP000284219"/>
    </source>
</evidence>
<feature type="transmembrane region" description="Helical" evidence="1">
    <location>
        <begin position="273"/>
        <end position="291"/>
    </location>
</feature>
<dbReference type="Gene3D" id="3.40.50.2000">
    <property type="entry name" value="Glycogen Phosphorylase B"/>
    <property type="match status" value="1"/>
</dbReference>
<dbReference type="PANTHER" id="PTHR36836">
    <property type="entry name" value="COLANIC ACID BIOSYNTHESIS PROTEIN WCAK"/>
    <property type="match status" value="1"/>
</dbReference>
<dbReference type="Pfam" id="PF04230">
    <property type="entry name" value="PS_pyruv_trans"/>
    <property type="match status" value="1"/>
</dbReference>
<keyword evidence="3" id="KW-0808">Transferase</keyword>
<keyword evidence="1" id="KW-0472">Membrane</keyword>
<feature type="domain" description="Polysaccharide pyruvyl transferase" evidence="2">
    <location>
        <begin position="14"/>
        <end position="293"/>
    </location>
</feature>
<evidence type="ECO:0000313" key="3">
    <source>
        <dbReference type="EMBL" id="RKD23832.1"/>
    </source>
</evidence>
<protein>
    <submittedName>
        <fullName evidence="3">Polysaccharide pyruvyl transferase CsaB</fullName>
    </submittedName>
</protein>
<keyword evidence="1" id="KW-1133">Transmembrane helix</keyword>
<evidence type="ECO:0000256" key="1">
    <source>
        <dbReference type="SAM" id="Phobius"/>
    </source>
</evidence>
<name>A0A419SIQ4_9BACL</name>
<accession>A0A419SIQ4</accession>